<evidence type="ECO:0000313" key="2">
    <source>
        <dbReference type="Proteomes" id="UP000193450"/>
    </source>
</evidence>
<reference evidence="1 2" key="1">
    <citation type="submission" date="2016-11" db="EMBL/GenBank/DDBJ databases">
        <title>Trade-off between light-utilization and light-protection in marine flavobacteria.</title>
        <authorList>
            <person name="Kumagai Y."/>
        </authorList>
    </citation>
    <scope>NUCLEOTIDE SEQUENCE [LARGE SCALE GENOMIC DNA]</scope>
    <source>
        <strain evidence="1 2">NBRC 107125</strain>
    </source>
</reference>
<sequence>MSSISNNKTSDSHAKVSDKPLRQQIDVVAEFHAYKIHPQRIAYRTGIELDLVTELINGDSHQRLFKSLLARHRRSRRDQRLQKSLRKTGIAQAELQDKIEQDYQASTKPKTLN</sequence>
<organism evidence="1 2">
    <name type="scientific">Oceanicoccus sagamiensis</name>
    <dbReference type="NCBI Taxonomy" id="716816"/>
    <lineage>
        <taxon>Bacteria</taxon>
        <taxon>Pseudomonadati</taxon>
        <taxon>Pseudomonadota</taxon>
        <taxon>Gammaproteobacteria</taxon>
        <taxon>Cellvibrionales</taxon>
        <taxon>Spongiibacteraceae</taxon>
        <taxon>Oceanicoccus</taxon>
    </lineage>
</organism>
<protein>
    <submittedName>
        <fullName evidence="1">Uncharacterized protein</fullName>
    </submittedName>
</protein>
<proteinExistence type="predicted"/>
<name>A0A1X9NCK7_9GAMM</name>
<dbReference type="OrthoDB" id="5740721at2"/>
<dbReference type="EMBL" id="CP019343">
    <property type="protein sequence ID" value="ARN74774.1"/>
    <property type="molecule type" value="Genomic_DNA"/>
</dbReference>
<dbReference type="KEGG" id="osg:BST96_11980"/>
<dbReference type="Proteomes" id="UP000193450">
    <property type="component" value="Chromosome"/>
</dbReference>
<evidence type="ECO:0000313" key="1">
    <source>
        <dbReference type="EMBL" id="ARN74774.1"/>
    </source>
</evidence>
<dbReference type="STRING" id="716816.BST96_11980"/>
<keyword evidence="2" id="KW-1185">Reference proteome</keyword>
<accession>A0A1X9NCK7</accession>
<dbReference type="RefSeq" id="WP_085758935.1">
    <property type="nucleotide sequence ID" value="NZ_CP019343.1"/>
</dbReference>
<dbReference type="AlphaFoldDB" id="A0A1X9NCK7"/>
<gene>
    <name evidence="1" type="ORF">BST96_11980</name>
</gene>